<feature type="compositionally biased region" description="Basic and acidic residues" evidence="7">
    <location>
        <begin position="373"/>
        <end position="386"/>
    </location>
</feature>
<evidence type="ECO:0000256" key="7">
    <source>
        <dbReference type="SAM" id="MobiDB-lite"/>
    </source>
</evidence>
<dbReference type="Gene3D" id="1.25.40.120">
    <property type="entry name" value="Protein prenylyltransferase"/>
    <property type="match status" value="1"/>
</dbReference>
<keyword evidence="2 6" id="KW-0637">Prenyltransferase</keyword>
<dbReference type="SUPFAM" id="SSF52058">
    <property type="entry name" value="L domain-like"/>
    <property type="match status" value="1"/>
</dbReference>
<protein>
    <recommendedName>
        <fullName evidence="6">Geranylgeranyl transferase type-2 subunit alpha</fullName>
        <ecNumber evidence="6">2.5.1.60</ecNumber>
    </recommendedName>
    <alternativeName>
        <fullName evidence="6">Geranylgeranyl transferase type II subunit alpha</fullName>
    </alternativeName>
</protein>
<evidence type="ECO:0000256" key="5">
    <source>
        <dbReference type="ARBA" id="ARBA00047658"/>
    </source>
</evidence>
<dbReference type="VEuPathDB" id="CryptoDB:Cvel_4934"/>
<evidence type="ECO:0000256" key="1">
    <source>
        <dbReference type="ARBA" id="ARBA00006734"/>
    </source>
</evidence>
<feature type="region of interest" description="Disordered" evidence="7">
    <location>
        <begin position="329"/>
        <end position="349"/>
    </location>
</feature>
<evidence type="ECO:0000313" key="8">
    <source>
        <dbReference type="EMBL" id="CEM31552.1"/>
    </source>
</evidence>
<dbReference type="InterPro" id="IPR032675">
    <property type="entry name" value="LRR_dom_sf"/>
</dbReference>
<evidence type="ECO:0000256" key="3">
    <source>
        <dbReference type="ARBA" id="ARBA00022679"/>
    </source>
</evidence>
<reference evidence="8" key="1">
    <citation type="submission" date="2014-11" db="EMBL/GenBank/DDBJ databases">
        <authorList>
            <person name="Otto D Thomas"/>
            <person name="Naeem Raeece"/>
        </authorList>
    </citation>
    <scope>NUCLEOTIDE SEQUENCE</scope>
</reference>
<organism evidence="8">
    <name type="scientific">Chromera velia CCMP2878</name>
    <dbReference type="NCBI Taxonomy" id="1169474"/>
    <lineage>
        <taxon>Eukaryota</taxon>
        <taxon>Sar</taxon>
        <taxon>Alveolata</taxon>
        <taxon>Colpodellida</taxon>
        <taxon>Chromeraceae</taxon>
        <taxon>Chromera</taxon>
    </lineage>
</organism>
<gene>
    <name evidence="8" type="ORF">Cvel_4934</name>
</gene>
<dbReference type="EC" id="2.5.1.60" evidence="6"/>
<evidence type="ECO:0000256" key="2">
    <source>
        <dbReference type="ARBA" id="ARBA00022602"/>
    </source>
</evidence>
<dbReference type="GO" id="GO:0004663">
    <property type="term" value="F:Rab geranylgeranyltransferase activity"/>
    <property type="evidence" value="ECO:0007669"/>
    <property type="project" value="UniProtKB-UniRule"/>
</dbReference>
<dbReference type="Pfam" id="PF01239">
    <property type="entry name" value="PPTA"/>
    <property type="match status" value="4"/>
</dbReference>
<sequence>MHGRRKKDVISAADRAKEEKLVKAAFAATDQLIKQKQKRQEEAETDCTGKEAGGALQFTEKLLSANCEFVPGWNFRRGVLQTSLPHLPLRKDRLGLIESELSFLERLLPTQPKAYCLWYHRLWTLKLSFSLEKSKTDAVVTGEVGKRNGDGEGERKTAETDPSRDGDGDGDGDASAPTKESRLLVELELCRRFLARDSRNFHCWNHRQWVAAELHALGPESAARVEEADFSFTTTLIEENFSNYSAWHLRSVTDRLAVAVPWGQQTACTPGGNGNAVTPSEELDFLWPGLYTDPSDQSLWQYFAWLLHRRGGLGLHLLSGWMGSAGVEMGGDKKEGSGKGKGKEQTKDEENKDNCLYLVFSRPIHLHSLPPESQKKCGTDEDKKPESVSTLSSSSVLVRLCGTRTEGERGPGAEEGEDARGGECHIDQVLEPVGAHLFSGLRGNNRRLARGPASAVPQQEKETPGAHVKSQLWRLRLKLSEEDVRATADAQSASAPLSFSVSLAYRRASHDRHNAFAFVTEKRGAAHTAAGETVLCRYSLKPLEPHSSTESPHAFSVALTAWRLLADPAGVPPPFPSWGELQPPSPARPEETEALWCLQRGLAAGLTRTLVEAQLSSLDELLQVESDSPPPLALSARVSLRDALSAFCGDREGAMGGGQNGTSKNLENGTEGGSCENMESDLTVLAERDQLRLGLYREKLDCLKVRSRLREVHGKGDGKSAKGEGGLDLSGLGLRFLSGRELVPALPFPFSRGGASRICSFSLSLANNQLSAFAPDAALCFRTVQLLHVENNKFVSLRPFASDVFPILESLWADGNPLTDEFVGTGGEREGDASGKPKLSKTVGFLSLKGGSPLALGMRSRAGLSDHGEKEGGDLGELSSEAAARVWFDVVSSEGKVGNLVL</sequence>
<dbReference type="PANTHER" id="PTHR11129:SF2">
    <property type="entry name" value="GERANYLGERANYL TRANSFERASE TYPE-2 SUBUNIT ALPHA"/>
    <property type="match status" value="1"/>
</dbReference>
<dbReference type="Gene3D" id="3.80.10.10">
    <property type="entry name" value="Ribonuclease Inhibitor"/>
    <property type="match status" value="1"/>
</dbReference>
<comment type="catalytic activity">
    <reaction evidence="5 6">
        <text>geranylgeranyl diphosphate + L-cysteinyl-[protein] = S-geranylgeranyl-L-cysteinyl-[protein] + diphosphate</text>
        <dbReference type="Rhea" id="RHEA:21240"/>
        <dbReference type="Rhea" id="RHEA-COMP:10131"/>
        <dbReference type="Rhea" id="RHEA-COMP:11537"/>
        <dbReference type="ChEBI" id="CHEBI:29950"/>
        <dbReference type="ChEBI" id="CHEBI:33019"/>
        <dbReference type="ChEBI" id="CHEBI:57533"/>
        <dbReference type="ChEBI" id="CHEBI:86021"/>
        <dbReference type="EC" id="2.5.1.60"/>
    </reaction>
</comment>
<proteinExistence type="inferred from homology"/>
<feature type="region of interest" description="Disordered" evidence="7">
    <location>
        <begin position="369"/>
        <end position="391"/>
    </location>
</feature>
<dbReference type="InterPro" id="IPR002088">
    <property type="entry name" value="Prenyl_trans_a"/>
</dbReference>
<feature type="region of interest" description="Disordered" evidence="7">
    <location>
        <begin position="654"/>
        <end position="674"/>
    </location>
</feature>
<feature type="region of interest" description="Disordered" evidence="7">
    <location>
        <begin position="142"/>
        <end position="178"/>
    </location>
</feature>
<dbReference type="PANTHER" id="PTHR11129">
    <property type="entry name" value="PROTEIN FARNESYLTRANSFERASE ALPHA SUBUNIT/RAB GERANYLGERANYL TRANSFERASE ALPHA SUBUNIT"/>
    <property type="match status" value="1"/>
</dbReference>
<name>A0A0G4GMX9_9ALVE</name>
<dbReference type="GO" id="GO:0097354">
    <property type="term" value="P:prenylation"/>
    <property type="evidence" value="ECO:0007669"/>
    <property type="project" value="UniProtKB-UniRule"/>
</dbReference>
<dbReference type="AlphaFoldDB" id="A0A0G4GMX9"/>
<evidence type="ECO:0000256" key="6">
    <source>
        <dbReference type="RuleBase" id="RU367120"/>
    </source>
</evidence>
<evidence type="ECO:0000256" key="4">
    <source>
        <dbReference type="ARBA" id="ARBA00022737"/>
    </source>
</evidence>
<comment type="similarity">
    <text evidence="1 6">Belongs to the protein prenyltransferase subunit alpha family.</text>
</comment>
<dbReference type="PROSITE" id="PS51147">
    <property type="entry name" value="PFTA"/>
    <property type="match status" value="2"/>
</dbReference>
<dbReference type="EMBL" id="CDMZ01001369">
    <property type="protein sequence ID" value="CEM31552.1"/>
    <property type="molecule type" value="Genomic_DNA"/>
</dbReference>
<keyword evidence="3 6" id="KW-0808">Transferase</keyword>
<feature type="compositionally biased region" description="Basic and acidic residues" evidence="7">
    <location>
        <begin position="144"/>
        <end position="167"/>
    </location>
</feature>
<dbReference type="GO" id="GO:0005968">
    <property type="term" value="C:Rab-protein geranylgeranyltransferase complex"/>
    <property type="evidence" value="ECO:0007669"/>
    <property type="project" value="TreeGrafter"/>
</dbReference>
<accession>A0A0G4GMX9</accession>
<comment type="function">
    <text evidence="6">Catalyzes the transfer of a geranyl-geranyl moiety from geranyl-geranyl pyrophosphate to cysteines occuring in specific C-terminal amino acid sequences.</text>
</comment>
<keyword evidence="4" id="KW-0677">Repeat</keyword>
<dbReference type="SUPFAM" id="SSF48439">
    <property type="entry name" value="Protein prenylyltransferase"/>
    <property type="match status" value="1"/>
</dbReference>
<feature type="compositionally biased region" description="Basic and acidic residues" evidence="7">
    <location>
        <begin position="330"/>
        <end position="349"/>
    </location>
</feature>